<organism evidence="1 2">
    <name type="scientific">Golovinomyces cichoracearum</name>
    <dbReference type="NCBI Taxonomy" id="62708"/>
    <lineage>
        <taxon>Eukaryota</taxon>
        <taxon>Fungi</taxon>
        <taxon>Dikarya</taxon>
        <taxon>Ascomycota</taxon>
        <taxon>Pezizomycotina</taxon>
        <taxon>Leotiomycetes</taxon>
        <taxon>Erysiphales</taxon>
        <taxon>Erysiphaceae</taxon>
        <taxon>Golovinomyces</taxon>
    </lineage>
</organism>
<evidence type="ECO:0000313" key="1">
    <source>
        <dbReference type="EMBL" id="RKF75853.1"/>
    </source>
</evidence>
<dbReference type="EMBL" id="MCBR01007601">
    <property type="protein sequence ID" value="RKF75853.1"/>
    <property type="molecule type" value="Genomic_DNA"/>
</dbReference>
<gene>
    <name evidence="1" type="ORF">GcC1_076038</name>
</gene>
<sequence>MIVTECVVGILGALGGTYPTETLTLFERPKGQNYQVMASVDSATSGIPTPQGTENNLSSFKKVTPYIENNAKIIGRQNLFEICPSEVTLGDCTRVYNEESKEYQRCANYARFNEPVILFPPQRTKKRSMKMLFDEVAVRNKSPESMACFESLKSEKPELSKLYDTRTHEIVRDLIYEGKVRLTGKYKCNNLRMKTPVSINADIPLSINLDILHFGFQKYAGIHVFTTDGTQILHIYAKNSRIFWLEIVWKVKRANPRIVHDILRGADKLQKTFWLTRFLGQYEVCPFRESLKRDGKGLIFWR</sequence>
<dbReference type="Proteomes" id="UP000285405">
    <property type="component" value="Unassembled WGS sequence"/>
</dbReference>
<reference evidence="1 2" key="1">
    <citation type="journal article" date="2018" name="BMC Genomics">
        <title>Comparative genome analyses reveal sequence features reflecting distinct modes of host-adaptation between dicot and monocot powdery mildew.</title>
        <authorList>
            <person name="Wu Y."/>
            <person name="Ma X."/>
            <person name="Pan Z."/>
            <person name="Kale S.D."/>
            <person name="Song Y."/>
            <person name="King H."/>
            <person name="Zhang Q."/>
            <person name="Presley C."/>
            <person name="Deng X."/>
            <person name="Wei C.I."/>
            <person name="Xiao S."/>
        </authorList>
    </citation>
    <scope>NUCLEOTIDE SEQUENCE [LARGE SCALE GENOMIC DNA]</scope>
    <source>
        <strain evidence="1">UCSC1</strain>
    </source>
</reference>
<name>A0A420IMU8_9PEZI</name>
<comment type="caution">
    <text evidence="1">The sequence shown here is derived from an EMBL/GenBank/DDBJ whole genome shotgun (WGS) entry which is preliminary data.</text>
</comment>
<evidence type="ECO:0000313" key="2">
    <source>
        <dbReference type="Proteomes" id="UP000285405"/>
    </source>
</evidence>
<proteinExistence type="predicted"/>
<accession>A0A420IMU8</accession>
<dbReference type="AlphaFoldDB" id="A0A420IMU8"/>
<protein>
    <submittedName>
        <fullName evidence="1">Uncharacterized protein</fullName>
    </submittedName>
</protein>